<dbReference type="OrthoDB" id="9798835at2"/>
<evidence type="ECO:0000256" key="2">
    <source>
        <dbReference type="ARBA" id="ARBA00023125"/>
    </source>
</evidence>
<organism evidence="5 6">
    <name type="scientific">Methylacidimicrobium tartarophylax</name>
    <dbReference type="NCBI Taxonomy" id="1041768"/>
    <lineage>
        <taxon>Bacteria</taxon>
        <taxon>Pseudomonadati</taxon>
        <taxon>Verrucomicrobiota</taxon>
        <taxon>Methylacidimicrobium</taxon>
    </lineage>
</organism>
<dbReference type="PRINTS" id="PR00778">
    <property type="entry name" value="HTHARSR"/>
</dbReference>
<dbReference type="NCBIfam" id="NF033788">
    <property type="entry name" value="HTH_metalloreg"/>
    <property type="match status" value="1"/>
</dbReference>
<evidence type="ECO:0000256" key="3">
    <source>
        <dbReference type="ARBA" id="ARBA00023163"/>
    </source>
</evidence>
<dbReference type="EMBL" id="CABFVA020000021">
    <property type="protein sequence ID" value="VVM05340.1"/>
    <property type="molecule type" value="Genomic_DNA"/>
</dbReference>
<dbReference type="InterPro" id="IPR001845">
    <property type="entry name" value="HTH_ArsR_DNA-bd_dom"/>
</dbReference>
<protein>
    <recommendedName>
        <fullName evidence="4">HTH arsR-type domain-containing protein</fullName>
    </recommendedName>
</protein>
<evidence type="ECO:0000259" key="4">
    <source>
        <dbReference type="PROSITE" id="PS50987"/>
    </source>
</evidence>
<dbReference type="CDD" id="cd00090">
    <property type="entry name" value="HTH_ARSR"/>
    <property type="match status" value="1"/>
</dbReference>
<evidence type="ECO:0000313" key="6">
    <source>
        <dbReference type="Proteomes" id="UP000334923"/>
    </source>
</evidence>
<dbReference type="PROSITE" id="PS50987">
    <property type="entry name" value="HTH_ARSR_2"/>
    <property type="match status" value="1"/>
</dbReference>
<dbReference type="RefSeq" id="WP_142659489.1">
    <property type="nucleotide sequence ID" value="NZ_CABFVA020000021.1"/>
</dbReference>
<proteinExistence type="predicted"/>
<dbReference type="SUPFAM" id="SSF46785">
    <property type="entry name" value="Winged helix' DNA-binding domain"/>
    <property type="match status" value="1"/>
</dbReference>
<dbReference type="AlphaFoldDB" id="A0A5E6MC36"/>
<evidence type="ECO:0000256" key="1">
    <source>
        <dbReference type="ARBA" id="ARBA00023015"/>
    </source>
</evidence>
<feature type="domain" description="HTH arsR-type" evidence="4">
    <location>
        <begin position="1"/>
        <end position="95"/>
    </location>
</feature>
<dbReference type="InterPro" id="IPR036390">
    <property type="entry name" value="WH_DNA-bd_sf"/>
</dbReference>
<dbReference type="GO" id="GO:0003677">
    <property type="term" value="F:DNA binding"/>
    <property type="evidence" value="ECO:0007669"/>
    <property type="project" value="UniProtKB-KW"/>
</dbReference>
<dbReference type="GO" id="GO:0003700">
    <property type="term" value="F:DNA-binding transcription factor activity"/>
    <property type="evidence" value="ECO:0007669"/>
    <property type="project" value="InterPro"/>
</dbReference>
<keyword evidence="1" id="KW-0805">Transcription regulation</keyword>
<evidence type="ECO:0000313" key="5">
    <source>
        <dbReference type="EMBL" id="VVM05340.1"/>
    </source>
</evidence>
<dbReference type="Proteomes" id="UP000334923">
    <property type="component" value="Unassembled WGS sequence"/>
</dbReference>
<dbReference type="Gene3D" id="1.10.10.10">
    <property type="entry name" value="Winged helix-like DNA-binding domain superfamily/Winged helix DNA-binding domain"/>
    <property type="match status" value="1"/>
</dbReference>
<dbReference type="Pfam" id="PF12840">
    <property type="entry name" value="HTH_20"/>
    <property type="match status" value="1"/>
</dbReference>
<accession>A0A5E6MC36</accession>
<keyword evidence="3" id="KW-0804">Transcription</keyword>
<name>A0A5E6MC36_9BACT</name>
<sequence>MRARQAVGVLGALGQETRLDVFRLLIQAGPAGIPAGEIAARLKIPLATLSFHLQHLKHARLARSKKRGKLVIYSANFRTIDQLIGYLLHDCCGRPRTDLEICGQAADESKPGTKSVSERADS</sequence>
<dbReference type="PANTHER" id="PTHR43132">
    <property type="entry name" value="ARSENICAL RESISTANCE OPERON REPRESSOR ARSR-RELATED"/>
    <property type="match status" value="1"/>
</dbReference>
<keyword evidence="6" id="KW-1185">Reference proteome</keyword>
<reference evidence="5 6" key="1">
    <citation type="submission" date="2019-09" db="EMBL/GenBank/DDBJ databases">
        <authorList>
            <person name="Cremers G."/>
        </authorList>
    </citation>
    <scope>NUCLEOTIDE SEQUENCE [LARGE SCALE GENOMIC DNA]</scope>
    <source>
        <strain evidence="5">4A</strain>
    </source>
</reference>
<gene>
    <name evidence="5" type="ORF">MAMT_00599</name>
</gene>
<dbReference type="SMART" id="SM00418">
    <property type="entry name" value="HTH_ARSR"/>
    <property type="match status" value="1"/>
</dbReference>
<keyword evidence="2" id="KW-0238">DNA-binding</keyword>
<dbReference type="InterPro" id="IPR036388">
    <property type="entry name" value="WH-like_DNA-bd_sf"/>
</dbReference>
<dbReference type="InterPro" id="IPR051011">
    <property type="entry name" value="Metal_resp_trans_reg"/>
</dbReference>
<dbReference type="PANTHER" id="PTHR43132:SF2">
    <property type="entry name" value="ARSENICAL RESISTANCE OPERON REPRESSOR ARSR-RELATED"/>
    <property type="match status" value="1"/>
</dbReference>
<dbReference type="InterPro" id="IPR011991">
    <property type="entry name" value="ArsR-like_HTH"/>
</dbReference>